<proteinExistence type="predicted"/>
<dbReference type="SUPFAM" id="SSF143100">
    <property type="entry name" value="TTHA1013/TTHA0281-like"/>
    <property type="match status" value="1"/>
</dbReference>
<dbReference type="OrthoDB" id="9807959at2"/>
<dbReference type="AlphaFoldDB" id="A0A2S2CVR2"/>
<dbReference type="RefSeq" id="WP_109330999.1">
    <property type="nucleotide sequence ID" value="NZ_CP029355.1"/>
</dbReference>
<feature type="domain" description="HicB-like antitoxin of toxin-antitoxin system" evidence="1">
    <location>
        <begin position="6"/>
        <end position="124"/>
    </location>
</feature>
<dbReference type="EMBL" id="CP029355">
    <property type="protein sequence ID" value="AWK88576.1"/>
    <property type="molecule type" value="Genomic_DNA"/>
</dbReference>
<dbReference type="InterPro" id="IPR035069">
    <property type="entry name" value="TTHA1013/TTHA0281-like"/>
</dbReference>
<dbReference type="Gene3D" id="3.30.160.250">
    <property type="match status" value="1"/>
</dbReference>
<protein>
    <submittedName>
        <fullName evidence="2">HicB family protein</fullName>
    </submittedName>
</protein>
<gene>
    <name evidence="2" type="ORF">DEW08_20965</name>
</gene>
<sequence>MVAAYYPLILERTADGLHGSFPDVPGCIAFGASKAELVANAEAALALHFAGIVEDGDPIPAPSDLDAAAADPEVAEAGRLLVRAELPGKAVRINVTLEEGLLAAIDAEARRRDTSRSGFLAAAARRELAQARQ</sequence>
<evidence type="ECO:0000259" key="1">
    <source>
        <dbReference type="Pfam" id="PF15919"/>
    </source>
</evidence>
<dbReference type="Proteomes" id="UP000245629">
    <property type="component" value="Chromosome 4"/>
</dbReference>
<reference evidence="3" key="1">
    <citation type="submission" date="2018-05" db="EMBL/GenBank/DDBJ databases">
        <title>Azospirillum thermophila sp. nov., a novel isolated from hot spring.</title>
        <authorList>
            <person name="Zhao Z."/>
        </authorList>
    </citation>
    <scope>NUCLEOTIDE SEQUENCE [LARGE SCALE GENOMIC DNA]</scope>
    <source>
        <strain evidence="3">CFH 70021</strain>
    </source>
</reference>
<dbReference type="KEGG" id="azz:DEW08_20965"/>
<dbReference type="Pfam" id="PF15919">
    <property type="entry name" value="HicB_lk_antitox"/>
    <property type="match status" value="1"/>
</dbReference>
<keyword evidence="3" id="KW-1185">Reference proteome</keyword>
<name>A0A2S2CVR2_9PROT</name>
<evidence type="ECO:0000313" key="2">
    <source>
        <dbReference type="EMBL" id="AWK88576.1"/>
    </source>
</evidence>
<accession>A0A2S2CVR2</accession>
<evidence type="ECO:0000313" key="3">
    <source>
        <dbReference type="Proteomes" id="UP000245629"/>
    </source>
</evidence>
<organism evidence="2 3">
    <name type="scientific">Azospirillum thermophilum</name>
    <dbReference type="NCBI Taxonomy" id="2202148"/>
    <lineage>
        <taxon>Bacteria</taxon>
        <taxon>Pseudomonadati</taxon>
        <taxon>Pseudomonadota</taxon>
        <taxon>Alphaproteobacteria</taxon>
        <taxon>Rhodospirillales</taxon>
        <taxon>Azospirillaceae</taxon>
        <taxon>Azospirillum</taxon>
    </lineage>
</organism>
<dbReference type="InterPro" id="IPR031807">
    <property type="entry name" value="HicB-like"/>
</dbReference>